<keyword evidence="5" id="KW-1185">Reference proteome</keyword>
<keyword evidence="2" id="KW-0472">Membrane</keyword>
<feature type="region of interest" description="Disordered" evidence="1">
    <location>
        <begin position="517"/>
        <end position="554"/>
    </location>
</feature>
<evidence type="ECO:0000256" key="1">
    <source>
        <dbReference type="SAM" id="MobiDB-lite"/>
    </source>
</evidence>
<dbReference type="OrthoDB" id="5396681at2759"/>
<organism evidence="4 5">
    <name type="scientific">Cladophialophora immunda</name>
    <dbReference type="NCBI Taxonomy" id="569365"/>
    <lineage>
        <taxon>Eukaryota</taxon>
        <taxon>Fungi</taxon>
        <taxon>Dikarya</taxon>
        <taxon>Ascomycota</taxon>
        <taxon>Pezizomycotina</taxon>
        <taxon>Eurotiomycetes</taxon>
        <taxon>Chaetothyriomycetidae</taxon>
        <taxon>Chaetothyriales</taxon>
        <taxon>Herpotrichiellaceae</taxon>
        <taxon>Cladophialophora</taxon>
    </lineage>
</organism>
<evidence type="ECO:0000259" key="3">
    <source>
        <dbReference type="Pfam" id="PF26616"/>
    </source>
</evidence>
<dbReference type="EMBL" id="KN847040">
    <property type="protein sequence ID" value="KIW33353.1"/>
    <property type="molecule type" value="Genomic_DNA"/>
</dbReference>
<dbReference type="InterPro" id="IPR058257">
    <property type="entry name" value="CorA-like_dom"/>
</dbReference>
<feature type="transmembrane region" description="Helical" evidence="2">
    <location>
        <begin position="490"/>
        <end position="509"/>
    </location>
</feature>
<evidence type="ECO:0000313" key="5">
    <source>
        <dbReference type="Proteomes" id="UP000054466"/>
    </source>
</evidence>
<dbReference type="GeneID" id="27339404"/>
<keyword evidence="2" id="KW-1133">Transmembrane helix</keyword>
<accession>A0A0D2CQ47</accession>
<dbReference type="Pfam" id="PF26616">
    <property type="entry name" value="CorA-like"/>
    <property type="match status" value="1"/>
</dbReference>
<proteinExistence type="predicted"/>
<protein>
    <recommendedName>
        <fullName evidence="3">CorA-like transporter domain-containing protein</fullName>
    </recommendedName>
</protein>
<keyword evidence="2" id="KW-0812">Transmembrane</keyword>
<feature type="domain" description="CorA-like transporter" evidence="3">
    <location>
        <begin position="13"/>
        <end position="310"/>
    </location>
</feature>
<feature type="transmembrane region" description="Helical" evidence="2">
    <location>
        <begin position="440"/>
        <end position="462"/>
    </location>
</feature>
<dbReference type="VEuPathDB" id="FungiDB:PV07_00210"/>
<dbReference type="Proteomes" id="UP000054466">
    <property type="component" value="Unassembled WGS sequence"/>
</dbReference>
<sequence length="554" mass="63015">MQTLQIPPQLQQAYLDSSRYPENLPPGSTDTYSSDLQIYKTLLDKAQPDLFIDFEPDIHIEVSFRELHNAAGNELEKLNAHDAVKARSFLGIQTGPDPSDPARSVVIARRRDPGPRFIYIKGQHSRAPLNITRQLMCEIFSYHQVMPVYLDFIFVFGAQSEPRDRRFSGFRQHSFLSDPPRGLVIPDLGRSGRLYQLCYNLKTVTLKSEDPKDISLSEWSIQPAAIHHQFDIVYGTTLWIVTKGGDDLLERYKSLTGKEGRPENKAFNTLQDSFRSSLAPHLLFCHWSTMNWRWHILWLESVVQKETSMAVLGLRGSGRAQYSYTLRHLQTVQGREDQINEAIMVLEANVDVMQSLCKFYEGLRTKKEIPQTLKDGCDADIATFIAQTNDMISNLKLQIVRANLLVKITKDRKELITQLLQSQATERMEELNLNMEGEAIIMRTITVVTLVYLPATFVSTFFSTDIVKYQDQAGGPPTNGVYSEVAMYRWLQVTLPLTVLTFIGAFWALKMAEKKRSGRDGRSQKRERRQIGRSVTDLNPGTILPHANSVASVV</sequence>
<name>A0A0D2CQ47_9EURO</name>
<dbReference type="STRING" id="569365.A0A0D2CQ47"/>
<evidence type="ECO:0000313" key="4">
    <source>
        <dbReference type="EMBL" id="KIW33353.1"/>
    </source>
</evidence>
<dbReference type="Gene3D" id="1.20.58.340">
    <property type="entry name" value="Magnesium transport protein CorA, transmembrane region"/>
    <property type="match status" value="1"/>
</dbReference>
<dbReference type="AlphaFoldDB" id="A0A0D2CQ47"/>
<evidence type="ECO:0000256" key="2">
    <source>
        <dbReference type="SAM" id="Phobius"/>
    </source>
</evidence>
<dbReference type="RefSeq" id="XP_016253569.1">
    <property type="nucleotide sequence ID" value="XM_016386641.1"/>
</dbReference>
<reference evidence="4 5" key="1">
    <citation type="submission" date="2015-01" db="EMBL/GenBank/DDBJ databases">
        <title>The Genome Sequence of Cladophialophora immunda CBS83496.</title>
        <authorList>
            <consortium name="The Broad Institute Genomics Platform"/>
            <person name="Cuomo C."/>
            <person name="de Hoog S."/>
            <person name="Gorbushina A."/>
            <person name="Stielow B."/>
            <person name="Teixiera M."/>
            <person name="Abouelleil A."/>
            <person name="Chapman S.B."/>
            <person name="Priest M."/>
            <person name="Young S.K."/>
            <person name="Wortman J."/>
            <person name="Nusbaum C."/>
            <person name="Birren B."/>
        </authorList>
    </citation>
    <scope>NUCLEOTIDE SEQUENCE [LARGE SCALE GENOMIC DNA]</scope>
    <source>
        <strain evidence="4 5">CBS 83496</strain>
    </source>
</reference>
<gene>
    <name evidence="4" type="ORF">PV07_00210</name>
</gene>
<dbReference type="HOGENOM" id="CLU_025521_1_0_1"/>